<proteinExistence type="predicted"/>
<comment type="caution">
    <text evidence="2">The sequence shown here is derived from an EMBL/GenBank/DDBJ whole genome shotgun (WGS) entry which is preliminary data.</text>
</comment>
<accession>A0A9N9ND03</accession>
<sequence length="106" mass="12392">MIQFSELENALLEWVLQNQGRITLSWLFKFKKRNRLGWVTKHEEDASVDESVIAVVIPQLNEPLDAGIIMSFKHHYKSYFIKWLLDQYEAGNDNKLNVLGAIKFIV</sequence>
<evidence type="ECO:0000313" key="2">
    <source>
        <dbReference type="EMBL" id="CAG8721477.1"/>
    </source>
</evidence>
<dbReference type="OrthoDB" id="2427426at2759"/>
<name>A0A9N9ND03_9GLOM</name>
<dbReference type="Pfam" id="PF03184">
    <property type="entry name" value="DDE_1"/>
    <property type="match status" value="1"/>
</dbReference>
<dbReference type="EMBL" id="CAJVQA010013046">
    <property type="protein sequence ID" value="CAG8721477.1"/>
    <property type="molecule type" value="Genomic_DNA"/>
</dbReference>
<keyword evidence="3" id="KW-1185">Reference proteome</keyword>
<dbReference type="Proteomes" id="UP000789759">
    <property type="component" value="Unassembled WGS sequence"/>
</dbReference>
<reference evidence="2" key="1">
    <citation type="submission" date="2021-06" db="EMBL/GenBank/DDBJ databases">
        <authorList>
            <person name="Kallberg Y."/>
            <person name="Tangrot J."/>
            <person name="Rosling A."/>
        </authorList>
    </citation>
    <scope>NUCLEOTIDE SEQUENCE</scope>
    <source>
        <strain evidence="2">FL966</strain>
    </source>
</reference>
<evidence type="ECO:0000313" key="3">
    <source>
        <dbReference type="Proteomes" id="UP000789759"/>
    </source>
</evidence>
<organism evidence="2 3">
    <name type="scientific">Cetraspora pellucida</name>
    <dbReference type="NCBI Taxonomy" id="1433469"/>
    <lineage>
        <taxon>Eukaryota</taxon>
        <taxon>Fungi</taxon>
        <taxon>Fungi incertae sedis</taxon>
        <taxon>Mucoromycota</taxon>
        <taxon>Glomeromycotina</taxon>
        <taxon>Glomeromycetes</taxon>
        <taxon>Diversisporales</taxon>
        <taxon>Gigasporaceae</taxon>
        <taxon>Cetraspora</taxon>
    </lineage>
</organism>
<dbReference type="InterPro" id="IPR004875">
    <property type="entry name" value="DDE_SF_endonuclease_dom"/>
</dbReference>
<dbReference type="AlphaFoldDB" id="A0A9N9ND03"/>
<evidence type="ECO:0000259" key="1">
    <source>
        <dbReference type="Pfam" id="PF03184"/>
    </source>
</evidence>
<protein>
    <submittedName>
        <fullName evidence="2">16665_t:CDS:1</fullName>
    </submittedName>
</protein>
<feature type="domain" description="DDE-1" evidence="1">
    <location>
        <begin position="42"/>
        <end position="105"/>
    </location>
</feature>
<gene>
    <name evidence="2" type="ORF">CPELLU_LOCUS12921</name>
</gene>
<dbReference type="GO" id="GO:0003676">
    <property type="term" value="F:nucleic acid binding"/>
    <property type="evidence" value="ECO:0007669"/>
    <property type="project" value="InterPro"/>
</dbReference>